<gene>
    <name evidence="2" type="ORF">B0T46_10825</name>
</gene>
<dbReference type="EMBL" id="MUMY01000008">
    <property type="protein sequence ID" value="ONM48551.1"/>
    <property type="molecule type" value="Genomic_DNA"/>
</dbReference>
<protein>
    <submittedName>
        <fullName evidence="2">Uncharacterized protein</fullName>
    </submittedName>
</protein>
<feature type="region of interest" description="Disordered" evidence="1">
    <location>
        <begin position="1"/>
        <end position="21"/>
    </location>
</feature>
<evidence type="ECO:0000256" key="1">
    <source>
        <dbReference type="SAM" id="MobiDB-lite"/>
    </source>
</evidence>
<dbReference type="Proteomes" id="UP000188836">
    <property type="component" value="Unassembled WGS sequence"/>
</dbReference>
<reference evidence="2 3" key="1">
    <citation type="journal article" date="2016" name="Antonie Van Leeuwenhoek">
        <title>Nocardia donostiensis sp. nov., isolated from human respiratory specimens.</title>
        <authorList>
            <person name="Ercibengoa M."/>
            <person name="Bell M."/>
            <person name="Marimon J.M."/>
            <person name="Humrighouse B."/>
            <person name="Klenk H.P."/>
            <person name="Potter G."/>
            <person name="Perez-Trallero E."/>
        </authorList>
    </citation>
    <scope>NUCLEOTIDE SEQUENCE [LARGE SCALE GENOMIC DNA]</scope>
    <source>
        <strain evidence="2 3">X1655</strain>
    </source>
</reference>
<keyword evidence="3" id="KW-1185">Reference proteome</keyword>
<sequence length="92" mass="9246">MDVPAQPTQHVPTVDVQPQAPMVQPQIIDTKPIADPAGYHSAGDNAVLAATPIADHPGLAATDSGLSSGLLPGVAFAETHHPVGLGVGDTLI</sequence>
<organism evidence="2 3">
    <name type="scientific">Nocardia donostiensis</name>
    <dbReference type="NCBI Taxonomy" id="1538463"/>
    <lineage>
        <taxon>Bacteria</taxon>
        <taxon>Bacillati</taxon>
        <taxon>Actinomycetota</taxon>
        <taxon>Actinomycetes</taxon>
        <taxon>Mycobacteriales</taxon>
        <taxon>Nocardiaceae</taxon>
        <taxon>Nocardia</taxon>
    </lineage>
</organism>
<name>A0A1V2TGP3_9NOCA</name>
<comment type="caution">
    <text evidence="2">The sequence shown here is derived from an EMBL/GenBank/DDBJ whole genome shotgun (WGS) entry which is preliminary data.</text>
</comment>
<dbReference type="AlphaFoldDB" id="A0A1V2TGP3"/>
<feature type="compositionally biased region" description="Polar residues" evidence="1">
    <location>
        <begin position="1"/>
        <end position="11"/>
    </location>
</feature>
<evidence type="ECO:0000313" key="2">
    <source>
        <dbReference type="EMBL" id="ONM48551.1"/>
    </source>
</evidence>
<accession>A0A1V2TGP3</accession>
<proteinExistence type="predicted"/>
<evidence type="ECO:0000313" key="3">
    <source>
        <dbReference type="Proteomes" id="UP000188836"/>
    </source>
</evidence>